<dbReference type="EMBL" id="JXNT01000001">
    <property type="protein sequence ID" value="ODM22862.1"/>
    <property type="molecule type" value="Genomic_DNA"/>
</dbReference>
<dbReference type="Proteomes" id="UP000094569">
    <property type="component" value="Unassembled WGS sequence"/>
</dbReference>
<evidence type="ECO:0000313" key="3">
    <source>
        <dbReference type="Proteomes" id="UP000094569"/>
    </source>
</evidence>
<comment type="caution">
    <text evidence="2">The sequence shown here is derived from an EMBL/GenBank/DDBJ whole genome shotgun (WGS) entry which is preliminary data.</text>
</comment>
<feature type="region of interest" description="Disordered" evidence="1">
    <location>
        <begin position="201"/>
        <end position="223"/>
    </location>
</feature>
<protein>
    <submittedName>
        <fullName evidence="2">Uncharacterized protein</fullName>
    </submittedName>
</protein>
<evidence type="ECO:0000313" key="2">
    <source>
        <dbReference type="EMBL" id="ODM22862.1"/>
    </source>
</evidence>
<proteinExistence type="predicted"/>
<organism evidence="2 3">
    <name type="scientific">Aspergillus cristatus</name>
    <name type="common">Chinese Fuzhuan brick tea-fermentation fungus</name>
    <name type="synonym">Eurotium cristatum</name>
    <dbReference type="NCBI Taxonomy" id="573508"/>
    <lineage>
        <taxon>Eukaryota</taxon>
        <taxon>Fungi</taxon>
        <taxon>Dikarya</taxon>
        <taxon>Ascomycota</taxon>
        <taxon>Pezizomycotina</taxon>
        <taxon>Eurotiomycetes</taxon>
        <taxon>Eurotiomycetidae</taxon>
        <taxon>Eurotiales</taxon>
        <taxon>Aspergillaceae</taxon>
        <taxon>Aspergillus</taxon>
        <taxon>Aspergillus subgen. Aspergillus</taxon>
    </lineage>
</organism>
<dbReference type="AlphaFoldDB" id="A0A1E3BPH2"/>
<dbReference type="OrthoDB" id="2156052at2759"/>
<dbReference type="VEuPathDB" id="FungiDB:SI65_00451"/>
<sequence>MEPACDLLARPLPDPLFDNSSWTASNNHNHPVSAEYLHPWTTFKQDIQSTLQSLDLSKPVSKTDSSEGEKYLIRNKRGLATRFVHNVCDPVAKALSTTSYQDLVFGDVEGVQSSDDSFLGLIKQRPETVYWIVVVGISYWPVFIRRVTDSRFELSVPIDYRATGLSLRGYFIAFAIIAAKDTTYLEAWKLRSSALHSIHHQTATQGDTSTNNMPPADTNTDIGTNNTTTANSILFGDKEVVKASVTCVRIIHSIPDKKAVMEVLFNGGRAIAKCWSDELYERHAHSTDKWRSD</sequence>
<keyword evidence="3" id="KW-1185">Reference proteome</keyword>
<gene>
    <name evidence="2" type="ORF">SI65_00451</name>
</gene>
<name>A0A1E3BPH2_ASPCR</name>
<accession>A0A1E3BPH2</accession>
<reference evidence="2 3" key="1">
    <citation type="journal article" date="2016" name="BMC Genomics">
        <title>Comparative genomic and transcriptomic analyses of the Fuzhuan brick tea-fermentation fungus Aspergillus cristatus.</title>
        <authorList>
            <person name="Ge Y."/>
            <person name="Wang Y."/>
            <person name="Liu Y."/>
            <person name="Tan Y."/>
            <person name="Ren X."/>
            <person name="Zhang X."/>
            <person name="Hyde K.D."/>
            <person name="Liu Y."/>
            <person name="Liu Z."/>
        </authorList>
    </citation>
    <scope>NUCLEOTIDE SEQUENCE [LARGE SCALE GENOMIC DNA]</scope>
    <source>
        <strain evidence="2 3">GZAAS20.1005</strain>
    </source>
</reference>
<feature type="compositionally biased region" description="Polar residues" evidence="1">
    <location>
        <begin position="201"/>
        <end position="213"/>
    </location>
</feature>
<evidence type="ECO:0000256" key="1">
    <source>
        <dbReference type="SAM" id="MobiDB-lite"/>
    </source>
</evidence>